<keyword evidence="11" id="KW-0269">Exonuclease</keyword>
<dbReference type="AlphaFoldDB" id="A0A1R1JHN9"/>
<dbReference type="GO" id="GO:0003677">
    <property type="term" value="F:DNA binding"/>
    <property type="evidence" value="ECO:0007669"/>
    <property type="project" value="UniProtKB-KW"/>
</dbReference>
<dbReference type="InterPro" id="IPR012310">
    <property type="entry name" value="DNA_ligase_ATP-dep_cent"/>
</dbReference>
<dbReference type="GO" id="GO:0006310">
    <property type="term" value="P:DNA recombination"/>
    <property type="evidence" value="ECO:0007669"/>
    <property type="project" value="UniProtKB-KW"/>
</dbReference>
<dbReference type="Pfam" id="PF04679">
    <property type="entry name" value="DNA_ligase_A_C"/>
    <property type="match status" value="1"/>
</dbReference>
<feature type="compositionally biased region" description="Basic and acidic residues" evidence="21">
    <location>
        <begin position="577"/>
        <end position="589"/>
    </location>
</feature>
<feature type="region of interest" description="Disordered" evidence="21">
    <location>
        <begin position="186"/>
        <end position="243"/>
    </location>
</feature>
<dbReference type="GO" id="GO:0003910">
    <property type="term" value="F:DNA ligase (ATP) activity"/>
    <property type="evidence" value="ECO:0007669"/>
    <property type="project" value="UniProtKB-EC"/>
</dbReference>
<evidence type="ECO:0000256" key="10">
    <source>
        <dbReference type="ARBA" id="ARBA00022801"/>
    </source>
</evidence>
<evidence type="ECO:0000256" key="2">
    <source>
        <dbReference type="ARBA" id="ARBA00012727"/>
    </source>
</evidence>
<keyword evidence="16" id="KW-0234">DNA repair</keyword>
<keyword evidence="10" id="KW-0378">Hydrolase</keyword>
<evidence type="ECO:0000256" key="21">
    <source>
        <dbReference type="SAM" id="MobiDB-lite"/>
    </source>
</evidence>
<keyword evidence="6" id="KW-0540">Nuclease</keyword>
<evidence type="ECO:0000256" key="1">
    <source>
        <dbReference type="ARBA" id="ARBA00001936"/>
    </source>
</evidence>
<evidence type="ECO:0000313" key="23">
    <source>
        <dbReference type="EMBL" id="OMG74897.1"/>
    </source>
</evidence>
<dbReference type="PANTHER" id="PTHR42705:SF2">
    <property type="entry name" value="BIFUNCTIONAL NON-HOMOLOGOUS END JOINING PROTEIN LIGD"/>
    <property type="match status" value="1"/>
</dbReference>
<comment type="cofactor">
    <cofactor evidence="1">
        <name>Mn(2+)</name>
        <dbReference type="ChEBI" id="CHEBI:29035"/>
    </cofactor>
</comment>
<evidence type="ECO:0000256" key="8">
    <source>
        <dbReference type="ARBA" id="ARBA00022741"/>
    </source>
</evidence>
<comment type="catalytic activity">
    <reaction evidence="20">
        <text>ATP + (deoxyribonucleotide)n-3'-hydroxyl + 5'-phospho-(deoxyribonucleotide)m = (deoxyribonucleotide)n+m + AMP + diphosphate.</text>
        <dbReference type="EC" id="6.5.1.1"/>
    </reaction>
</comment>
<dbReference type="InterPro" id="IPR012309">
    <property type="entry name" value="DNA_ligase_ATP-dep_C"/>
</dbReference>
<dbReference type="GO" id="GO:0003887">
    <property type="term" value="F:DNA-directed DNA polymerase activity"/>
    <property type="evidence" value="ECO:0007669"/>
    <property type="project" value="UniProtKB-KW"/>
</dbReference>
<evidence type="ECO:0000256" key="16">
    <source>
        <dbReference type="ARBA" id="ARBA00023204"/>
    </source>
</evidence>
<evidence type="ECO:0000256" key="20">
    <source>
        <dbReference type="ARBA" id="ARBA00034003"/>
    </source>
</evidence>
<feature type="domain" description="ATP-dependent DNA ligase family profile" evidence="22">
    <location>
        <begin position="350"/>
        <end position="487"/>
    </location>
</feature>
<dbReference type="Gene3D" id="3.30.470.30">
    <property type="entry name" value="DNA ligase/mRNA capping enzyme"/>
    <property type="match status" value="1"/>
</dbReference>
<dbReference type="PANTHER" id="PTHR42705">
    <property type="entry name" value="BIFUNCTIONAL NON-HOMOLOGOUS END JOINING PROTEIN LIGD"/>
    <property type="match status" value="1"/>
</dbReference>
<evidence type="ECO:0000256" key="5">
    <source>
        <dbReference type="ARBA" id="ARBA00022695"/>
    </source>
</evidence>
<dbReference type="InterPro" id="IPR052171">
    <property type="entry name" value="NHEJ_LigD"/>
</dbReference>
<evidence type="ECO:0000256" key="13">
    <source>
        <dbReference type="ARBA" id="ARBA00022932"/>
    </source>
</evidence>
<evidence type="ECO:0000256" key="17">
    <source>
        <dbReference type="ARBA" id="ARBA00023211"/>
    </source>
</evidence>
<keyword evidence="4" id="KW-0808">Transferase</keyword>
<dbReference type="CDD" id="cd07906">
    <property type="entry name" value="Adenylation_DNA_ligase_LigD_LigC"/>
    <property type="match status" value="1"/>
</dbReference>
<keyword evidence="17" id="KW-0464">Manganese</keyword>
<dbReference type="EMBL" id="MTJZ01000003">
    <property type="protein sequence ID" value="OMG74897.1"/>
    <property type="molecule type" value="Genomic_DNA"/>
</dbReference>
<evidence type="ECO:0000256" key="11">
    <source>
        <dbReference type="ARBA" id="ARBA00022839"/>
    </source>
</evidence>
<dbReference type="InterPro" id="IPR014146">
    <property type="entry name" value="LigD_ligase_dom"/>
</dbReference>
<dbReference type="InterPro" id="IPR012340">
    <property type="entry name" value="NA-bd_OB-fold"/>
</dbReference>
<protein>
    <recommendedName>
        <fullName evidence="2">DNA ligase (ATP)</fullName>
        <ecNumber evidence="2">6.5.1.1</ecNumber>
    </recommendedName>
    <alternativeName>
        <fullName evidence="19">NHEJ DNA polymerase</fullName>
    </alternativeName>
</protein>
<dbReference type="InterPro" id="IPR014143">
    <property type="entry name" value="NHEJ_ligase_prk"/>
</dbReference>
<dbReference type="Gene3D" id="3.30.1490.70">
    <property type="match status" value="1"/>
</dbReference>
<dbReference type="Pfam" id="PF13298">
    <property type="entry name" value="LigD_N"/>
    <property type="match status" value="1"/>
</dbReference>
<dbReference type="Pfam" id="PF01068">
    <property type="entry name" value="DNA_ligase_A_M"/>
    <property type="match status" value="1"/>
</dbReference>
<dbReference type="NCBIfam" id="TIGR02777">
    <property type="entry name" value="LigD_PE_dom"/>
    <property type="match status" value="1"/>
</dbReference>
<dbReference type="NCBIfam" id="TIGR02778">
    <property type="entry name" value="ligD_pol"/>
    <property type="match status" value="1"/>
</dbReference>
<dbReference type="RefSeq" id="WP_076474815.1">
    <property type="nucleotide sequence ID" value="NZ_MTJZ01000003.1"/>
</dbReference>
<dbReference type="GO" id="GO:0006281">
    <property type="term" value="P:DNA repair"/>
    <property type="evidence" value="ECO:0007669"/>
    <property type="project" value="UniProtKB-KW"/>
</dbReference>
<dbReference type="CDD" id="cd07971">
    <property type="entry name" value="OBF_DNA_ligase_LigD"/>
    <property type="match status" value="1"/>
</dbReference>
<keyword evidence="13" id="KW-0239">DNA-directed DNA polymerase</keyword>
<dbReference type="SUPFAM" id="SSF56091">
    <property type="entry name" value="DNA ligase/mRNA capping enzyme, catalytic domain"/>
    <property type="match status" value="1"/>
</dbReference>
<dbReference type="PROSITE" id="PS50160">
    <property type="entry name" value="DNA_LIGASE_A3"/>
    <property type="match status" value="1"/>
</dbReference>
<gene>
    <name evidence="23" type="ORF">BW685_03540</name>
</gene>
<evidence type="ECO:0000256" key="14">
    <source>
        <dbReference type="ARBA" id="ARBA00023125"/>
    </source>
</evidence>
<feature type="region of interest" description="Disordered" evidence="21">
    <location>
        <begin position="566"/>
        <end position="639"/>
    </location>
</feature>
<dbReference type="EC" id="6.5.1.1" evidence="2"/>
<name>A0A1R1JHN9_9BURK</name>
<accession>A0A1R1JHN9</accession>
<keyword evidence="7" id="KW-0479">Metal-binding</keyword>
<dbReference type="InterPro" id="IPR014144">
    <property type="entry name" value="LigD_PE_domain"/>
</dbReference>
<dbReference type="InterPro" id="IPR014145">
    <property type="entry name" value="LigD_pol_dom"/>
</dbReference>
<evidence type="ECO:0000256" key="18">
    <source>
        <dbReference type="ARBA" id="ARBA00023268"/>
    </source>
</evidence>
<sequence length="929" mass="101279">MAGKLDPYRKKRRFDATPEPAGDGAGRRRTTPRKKPAAAPLRYVIQEHHARRLHYDFRLELDGTLKSWAVPKGPSLDPSVKRLAVHVEDHPVDYAAFEGEIPAGQYGAGSVIVWDAGVWTPDGGVAQARNGYRAGKLTFRIDGEKLHGGWALVRSGRRNARQDQWLLVKERDDDARGADEFDVVAARPGSVLHDGDGREPNAGAPARTRAGKRRRDASGTPDAAPASRRRRQPSGIDGAKRAALPDRLAPQLATLVDGPPSHGDWRYEMKFDGYRILARIDGAGARRRVKLTTREGRDWTAKLGPQRDALARLDVGAAWLDGEAVVLKRDGVADFQQLQNALGAGRADAVTYCVFDLPYLDGYDLRDVPLAVRRGLLEPLLAESEPALLRYSPDLGGAAQALLARACEVGLEGLVGKRADAPYRAGRSRAWIKLKCRKRQEFVIAGYTEPSGSRHGFGALLLGVHERAPGARRGSAAKGGGGGAALCYVGRVGTGFDARTLDRLSALLRARERATMPFATPPRERTRSRVHWVEPTLVAECEFAEWTVDGIVRQAAFVALRDDKPAGQVVRETPQSTKEETMSDDDRGGGHAGRHATEKSGANAHGRAARRAHGGNGPKAKAAGKGSADRATESATIERVRITHPDRVIDPQSGTRKIDLVRYWEWVAPWLLPDLKGRPVSLVRVPGDVGGEQFFQRHADQREIPFVTLHAGLDPGHEPLMTIDSVDALIGVAQMGAIELHTWNAHASNVERPDRIVFDLDPDPALPWGAMIEAAQLLHGLLDELGLASFCKTSGGKGLHVVVPIARHAGWDDVKDFAKAVAQHVAAALPDRFSAKMGPRNRRRRIFIDYLRNGRGASTIAAYSARARPGMAVSVPIGWDEVPSTTGAAQWTIDTLHARLERLARDPWDGYRDVRQRVTAQMRARLGPS</sequence>
<evidence type="ECO:0000256" key="4">
    <source>
        <dbReference type="ARBA" id="ARBA00022679"/>
    </source>
</evidence>
<evidence type="ECO:0000256" key="12">
    <source>
        <dbReference type="ARBA" id="ARBA00022840"/>
    </source>
</evidence>
<keyword evidence="18" id="KW-0511">Multifunctional enzyme</keyword>
<comment type="caution">
    <text evidence="23">The sequence shown here is derived from an EMBL/GenBank/DDBJ whole genome shotgun (WGS) entry which is preliminary data.</text>
</comment>
<feature type="compositionally biased region" description="Basic and acidic residues" evidence="21">
    <location>
        <begin position="627"/>
        <end position="639"/>
    </location>
</feature>
<evidence type="ECO:0000313" key="24">
    <source>
        <dbReference type="Proteomes" id="UP000187194"/>
    </source>
</evidence>
<dbReference type="Proteomes" id="UP000187194">
    <property type="component" value="Unassembled WGS sequence"/>
</dbReference>
<keyword evidence="8" id="KW-0547">Nucleotide-binding</keyword>
<dbReference type="SUPFAM" id="SSF50249">
    <property type="entry name" value="Nucleic acid-binding proteins"/>
    <property type="match status" value="1"/>
</dbReference>
<dbReference type="CDD" id="cd04862">
    <property type="entry name" value="PaeLigD_Pol_like"/>
    <property type="match status" value="1"/>
</dbReference>
<evidence type="ECO:0000256" key="3">
    <source>
        <dbReference type="ARBA" id="ARBA00022598"/>
    </source>
</evidence>
<evidence type="ECO:0000256" key="7">
    <source>
        <dbReference type="ARBA" id="ARBA00022723"/>
    </source>
</evidence>
<reference evidence="23 24" key="1">
    <citation type="submission" date="2017-01" db="EMBL/GenBank/DDBJ databases">
        <title>Phylogeographic, genomic and meropenem susceptibility analysis of Burkholderia ubonensis.</title>
        <authorList>
            <person name="Price E.P."/>
            <person name="Sarovich D.S."/>
            <person name="Webb J.R."/>
            <person name="Hall C.M."/>
            <person name="Sahl J.W."/>
            <person name="Kaestli M."/>
            <person name="Mayo M."/>
            <person name="Harrington G."/>
            <person name="Baker A.L."/>
            <person name="Sidak-Loftis L.C."/>
            <person name="Lummis M."/>
            <person name="Schupp J.M."/>
            <person name="Gillece J.D."/>
            <person name="Tuanyok A."/>
            <person name="Warner J."/>
            <person name="Busch J.D."/>
            <person name="Keim P."/>
            <person name="Currie B.J."/>
            <person name="Wagner D.M."/>
        </authorList>
    </citation>
    <scope>NUCLEOTIDE SEQUENCE [LARGE SCALE GENOMIC DNA]</scope>
    <source>
        <strain evidence="23 24">A21</strain>
    </source>
</reference>
<proteinExistence type="predicted"/>
<dbReference type="Gene3D" id="2.40.50.140">
    <property type="entry name" value="Nucleic acid-binding proteins"/>
    <property type="match status" value="1"/>
</dbReference>
<dbReference type="NCBIfam" id="NF004628">
    <property type="entry name" value="PRK05972.1"/>
    <property type="match status" value="1"/>
</dbReference>
<dbReference type="InterPro" id="IPR033651">
    <property type="entry name" value="PaeLigD_Pol-like"/>
</dbReference>
<dbReference type="Pfam" id="PF21686">
    <property type="entry name" value="LigD_Prim-Pol"/>
    <property type="match status" value="1"/>
</dbReference>
<keyword evidence="5" id="KW-0548">Nucleotidyltransferase</keyword>
<feature type="compositionally biased region" description="Basic residues" evidence="21">
    <location>
        <begin position="27"/>
        <end position="36"/>
    </location>
</feature>
<evidence type="ECO:0000256" key="6">
    <source>
        <dbReference type="ARBA" id="ARBA00022722"/>
    </source>
</evidence>
<dbReference type="NCBIfam" id="TIGR02776">
    <property type="entry name" value="NHEJ_ligase_prk"/>
    <property type="match status" value="1"/>
</dbReference>
<dbReference type="GO" id="GO:0004527">
    <property type="term" value="F:exonuclease activity"/>
    <property type="evidence" value="ECO:0007669"/>
    <property type="project" value="UniProtKB-KW"/>
</dbReference>
<evidence type="ECO:0000259" key="22">
    <source>
        <dbReference type="PROSITE" id="PS50160"/>
    </source>
</evidence>
<organism evidence="23 24">
    <name type="scientific">Burkholderia ubonensis</name>
    <dbReference type="NCBI Taxonomy" id="101571"/>
    <lineage>
        <taxon>Bacteria</taxon>
        <taxon>Pseudomonadati</taxon>
        <taxon>Pseudomonadota</taxon>
        <taxon>Betaproteobacteria</taxon>
        <taxon>Burkholderiales</taxon>
        <taxon>Burkholderiaceae</taxon>
        <taxon>Burkholderia</taxon>
        <taxon>Burkholderia cepacia complex</taxon>
    </lineage>
</organism>
<keyword evidence="15" id="KW-0233">DNA recombination</keyword>
<dbReference type="GO" id="GO:0005524">
    <property type="term" value="F:ATP binding"/>
    <property type="evidence" value="ECO:0007669"/>
    <property type="project" value="UniProtKB-KW"/>
</dbReference>
<keyword evidence="9" id="KW-0227">DNA damage</keyword>
<evidence type="ECO:0000256" key="15">
    <source>
        <dbReference type="ARBA" id="ARBA00023172"/>
    </source>
</evidence>
<dbReference type="Gene3D" id="3.90.920.10">
    <property type="entry name" value="DNA primase, PRIM domain"/>
    <property type="match status" value="1"/>
</dbReference>
<dbReference type="NCBIfam" id="TIGR02779">
    <property type="entry name" value="NHEJ_ligase_lig"/>
    <property type="match status" value="1"/>
</dbReference>
<keyword evidence="12" id="KW-0067">ATP-binding</keyword>
<evidence type="ECO:0000256" key="9">
    <source>
        <dbReference type="ARBA" id="ARBA00022763"/>
    </source>
</evidence>
<dbReference type="GO" id="GO:0046872">
    <property type="term" value="F:metal ion binding"/>
    <property type="evidence" value="ECO:0007669"/>
    <property type="project" value="UniProtKB-KW"/>
</dbReference>
<evidence type="ECO:0000256" key="19">
    <source>
        <dbReference type="ARBA" id="ARBA00029943"/>
    </source>
</evidence>
<keyword evidence="14" id="KW-0238">DNA-binding</keyword>
<keyword evidence="3 23" id="KW-0436">Ligase</keyword>
<feature type="region of interest" description="Disordered" evidence="21">
    <location>
        <begin position="1"/>
        <end position="38"/>
    </location>
</feature>